<dbReference type="Proteomes" id="UP001501666">
    <property type="component" value="Unassembled WGS sequence"/>
</dbReference>
<dbReference type="RefSeq" id="WP_346152851.1">
    <property type="nucleotide sequence ID" value="NZ_BAAATE010000026.1"/>
</dbReference>
<name>A0ABN3STG7_9ACTN</name>
<comment type="caution">
    <text evidence="1">The sequence shown here is derived from an EMBL/GenBank/DDBJ whole genome shotgun (WGS) entry which is preliminary data.</text>
</comment>
<protein>
    <submittedName>
        <fullName evidence="1">Uncharacterized protein</fullName>
    </submittedName>
</protein>
<dbReference type="EMBL" id="BAAATE010000026">
    <property type="protein sequence ID" value="GAA2685413.1"/>
    <property type="molecule type" value="Genomic_DNA"/>
</dbReference>
<sequence>MAARMPITPDEWERRRSALEAEAAKLGLAISGPTRQHGWVDVRLEAAAADVDHLVLLLERRGIVLRTRSEQAAGEYGKRVKQYLVIDMGHPSHQVNDAAPGRRLWSADTPMQKWAGQLLKFEDDAEWCGWVEAPWPCTPREGSLPAPLLDSAGWEIGQVLEAHVVSNKLYVAGVIAEDQLHQLLTTPHLECLLPLQDLKDGSPSSYGRTRPVRHRMRSDWLIPAVRLTTQTPTTWVRLDEEAELTDARDLARE</sequence>
<evidence type="ECO:0000313" key="1">
    <source>
        <dbReference type="EMBL" id="GAA2685413.1"/>
    </source>
</evidence>
<organism evidence="1 2">
    <name type="scientific">Nonomuraea recticatena</name>
    <dbReference type="NCBI Taxonomy" id="46178"/>
    <lineage>
        <taxon>Bacteria</taxon>
        <taxon>Bacillati</taxon>
        <taxon>Actinomycetota</taxon>
        <taxon>Actinomycetes</taxon>
        <taxon>Streptosporangiales</taxon>
        <taxon>Streptosporangiaceae</taxon>
        <taxon>Nonomuraea</taxon>
    </lineage>
</organism>
<reference evidence="1 2" key="1">
    <citation type="journal article" date="2019" name="Int. J. Syst. Evol. Microbiol.">
        <title>The Global Catalogue of Microorganisms (GCM) 10K type strain sequencing project: providing services to taxonomists for standard genome sequencing and annotation.</title>
        <authorList>
            <consortium name="The Broad Institute Genomics Platform"/>
            <consortium name="The Broad Institute Genome Sequencing Center for Infectious Disease"/>
            <person name="Wu L."/>
            <person name="Ma J."/>
        </authorList>
    </citation>
    <scope>NUCLEOTIDE SEQUENCE [LARGE SCALE GENOMIC DNA]</scope>
    <source>
        <strain evidence="1 2">JCM 6835</strain>
    </source>
</reference>
<proteinExistence type="predicted"/>
<evidence type="ECO:0000313" key="2">
    <source>
        <dbReference type="Proteomes" id="UP001501666"/>
    </source>
</evidence>
<gene>
    <name evidence="1" type="ORF">GCM10010412_072400</name>
</gene>
<accession>A0ABN3STG7</accession>
<keyword evidence="2" id="KW-1185">Reference proteome</keyword>